<accession>A0A2C9V0H3</accession>
<protein>
    <submittedName>
        <fullName evidence="2">Uncharacterized protein</fullName>
    </submittedName>
</protein>
<evidence type="ECO:0000256" key="1">
    <source>
        <dbReference type="SAM" id="MobiDB-lite"/>
    </source>
</evidence>
<dbReference type="EMBL" id="CM004397">
    <property type="protein sequence ID" value="OAY37098.1"/>
    <property type="molecule type" value="Genomic_DNA"/>
</dbReference>
<gene>
    <name evidence="2" type="ORF">MANES_11G074900</name>
</gene>
<sequence>MILEGQNTRQLLLNLQYSTILMNCRGLAIQTVVNRFLLSWEKDFDVTCQGRKEKGTSGSRPSCERGCNNEHWTIT</sequence>
<name>A0A2C9V0H3_MANES</name>
<feature type="region of interest" description="Disordered" evidence="1">
    <location>
        <begin position="51"/>
        <end position="75"/>
    </location>
</feature>
<proteinExistence type="predicted"/>
<organism evidence="2">
    <name type="scientific">Manihot esculenta</name>
    <name type="common">Cassava</name>
    <name type="synonym">Jatropha manihot</name>
    <dbReference type="NCBI Taxonomy" id="3983"/>
    <lineage>
        <taxon>Eukaryota</taxon>
        <taxon>Viridiplantae</taxon>
        <taxon>Streptophyta</taxon>
        <taxon>Embryophyta</taxon>
        <taxon>Tracheophyta</taxon>
        <taxon>Spermatophyta</taxon>
        <taxon>Magnoliopsida</taxon>
        <taxon>eudicotyledons</taxon>
        <taxon>Gunneridae</taxon>
        <taxon>Pentapetalae</taxon>
        <taxon>rosids</taxon>
        <taxon>fabids</taxon>
        <taxon>Malpighiales</taxon>
        <taxon>Euphorbiaceae</taxon>
        <taxon>Crotonoideae</taxon>
        <taxon>Manihoteae</taxon>
        <taxon>Manihot</taxon>
    </lineage>
</organism>
<dbReference type="AlphaFoldDB" id="A0A2C9V0H3"/>
<evidence type="ECO:0000313" key="2">
    <source>
        <dbReference type="EMBL" id="OAY37098.1"/>
    </source>
</evidence>
<reference evidence="2" key="1">
    <citation type="submission" date="2016-02" db="EMBL/GenBank/DDBJ databases">
        <title>WGS assembly of Manihot esculenta.</title>
        <authorList>
            <person name="Bredeson J.V."/>
            <person name="Prochnik S.E."/>
            <person name="Lyons J.B."/>
            <person name="Schmutz J."/>
            <person name="Grimwood J."/>
            <person name="Vrebalov J."/>
            <person name="Bart R.S."/>
            <person name="Amuge T."/>
            <person name="Ferguson M.E."/>
            <person name="Green R."/>
            <person name="Putnam N."/>
            <person name="Stites J."/>
            <person name="Rounsley S."/>
            <person name="Rokhsar D.S."/>
        </authorList>
    </citation>
    <scope>NUCLEOTIDE SEQUENCE [LARGE SCALE GENOMIC DNA]</scope>
    <source>
        <tissue evidence="2">Leaf</tissue>
    </source>
</reference>